<dbReference type="Proteomes" id="UP000030008">
    <property type="component" value="Unassembled WGS sequence"/>
</dbReference>
<evidence type="ECO:0000256" key="4">
    <source>
        <dbReference type="ARBA" id="ARBA00023136"/>
    </source>
</evidence>
<keyword evidence="4 5" id="KW-0472">Membrane</keyword>
<dbReference type="PANTHER" id="PTHR37422">
    <property type="entry name" value="TEICHURONIC ACID BIOSYNTHESIS PROTEIN TUAE"/>
    <property type="match status" value="1"/>
</dbReference>
<feature type="transmembrane region" description="Helical" evidence="5">
    <location>
        <begin position="83"/>
        <end position="101"/>
    </location>
</feature>
<accession>A0A099I7T6</accession>
<evidence type="ECO:0000313" key="10">
    <source>
        <dbReference type="Proteomes" id="UP000503330"/>
    </source>
</evidence>
<sequence>MERISAFLHRKLDNFTLDEYIIMFVVCSIFLPFEFPLLAIAGVLLYLCATGRMKGIIQAVPKSGFMIVFCLLTSAIAFISGNLLGGVCGIGILLLMLFIFYFRTVINKRLFELLMDACCIISLFCFGWAMMEYCRIIDRLNYSFLQLKVENSPKDRINSTFFNANYYAMMIEFIVLICVYKMMQVKTLRRIVFYVVTIVCNLFALYLSGSRTAWIPFVVTIPFMFLINKRFIYFTTSMAGIGGAGLLLLLEPKLMQRATIFQDFAKRSNIWETAIKGIQAHPLLGEGPLTYFHIYKQYHGHPTQHAHSIYLDPILSHGIIGVILAGIYFAGNLKEVYLLLKRRIDLRLFSLISAFILTILIHGILDYTVYWVQTGLLFLIVLSASSMYFHKEQPYDIQEEH</sequence>
<feature type="transmembrane region" description="Helical" evidence="5">
    <location>
        <begin position="192"/>
        <end position="225"/>
    </location>
</feature>
<gene>
    <name evidence="7" type="ORF">CIAN88_05670</name>
    <name evidence="8" type="ORF">G4D54_21645</name>
</gene>
<feature type="transmembrane region" description="Helical" evidence="5">
    <location>
        <begin position="59"/>
        <end position="77"/>
    </location>
</feature>
<keyword evidence="3 5" id="KW-1133">Transmembrane helix</keyword>
<evidence type="ECO:0000256" key="1">
    <source>
        <dbReference type="ARBA" id="ARBA00004141"/>
    </source>
</evidence>
<comment type="subcellular location">
    <subcellularLocation>
        <location evidence="1">Membrane</location>
        <topology evidence="1">Multi-pass membrane protein</topology>
    </subcellularLocation>
</comment>
<name>A0A099I7T6_CLOIN</name>
<evidence type="ECO:0000313" key="7">
    <source>
        <dbReference type="EMBL" id="KGJ54034.1"/>
    </source>
</evidence>
<dbReference type="AlphaFoldDB" id="A0A099I7T6"/>
<dbReference type="InterPro" id="IPR007016">
    <property type="entry name" value="O-antigen_ligase-rel_domated"/>
</dbReference>
<reference evidence="7 9" key="1">
    <citation type="submission" date="2014-08" db="EMBL/GenBank/DDBJ databases">
        <title>Clostridium innocuum, an unnegligible vancomycin-resistant pathogen causing extra-intestinal infections.</title>
        <authorList>
            <person name="Feng Y."/>
            <person name="Chiu C.-H."/>
        </authorList>
    </citation>
    <scope>NUCLEOTIDE SEQUENCE [LARGE SCALE GENOMIC DNA]</scope>
    <source>
        <strain evidence="7 9">AN88</strain>
    </source>
</reference>
<evidence type="ECO:0000256" key="5">
    <source>
        <dbReference type="SAM" id="Phobius"/>
    </source>
</evidence>
<dbReference type="EMBL" id="JQIF01000023">
    <property type="protein sequence ID" value="KGJ54034.1"/>
    <property type="molecule type" value="Genomic_DNA"/>
</dbReference>
<feature type="transmembrane region" description="Helical" evidence="5">
    <location>
        <begin position="20"/>
        <end position="47"/>
    </location>
</feature>
<evidence type="ECO:0000313" key="9">
    <source>
        <dbReference type="Proteomes" id="UP000030008"/>
    </source>
</evidence>
<dbReference type="Proteomes" id="UP000503330">
    <property type="component" value="Chromosome"/>
</dbReference>
<dbReference type="EMBL" id="CP048838">
    <property type="protein sequence ID" value="QJA04849.1"/>
    <property type="molecule type" value="Genomic_DNA"/>
</dbReference>
<dbReference type="RefSeq" id="WP_002606372.1">
    <property type="nucleotide sequence ID" value="NZ_BAAACC010000014.1"/>
</dbReference>
<keyword evidence="2 5" id="KW-0812">Transmembrane</keyword>
<feature type="transmembrane region" description="Helical" evidence="5">
    <location>
        <begin position="370"/>
        <end position="389"/>
    </location>
</feature>
<dbReference type="InterPro" id="IPR051533">
    <property type="entry name" value="WaaL-like"/>
</dbReference>
<evidence type="ECO:0000256" key="2">
    <source>
        <dbReference type="ARBA" id="ARBA00022692"/>
    </source>
</evidence>
<keyword evidence="8" id="KW-0436">Ligase</keyword>
<reference evidence="8 10" key="2">
    <citation type="submission" date="2020-02" db="EMBL/GenBank/DDBJ databases">
        <authorList>
            <person name="Kociolek L.K."/>
            <person name="Ozer E.A."/>
        </authorList>
    </citation>
    <scope>NUCLEOTIDE SEQUENCE [LARGE SCALE GENOMIC DNA]</scope>
    <source>
        <strain evidence="8 10">ATCC 14501</strain>
    </source>
</reference>
<dbReference type="GeneID" id="61928200"/>
<dbReference type="GO" id="GO:0016020">
    <property type="term" value="C:membrane"/>
    <property type="evidence" value="ECO:0007669"/>
    <property type="project" value="UniProtKB-SubCell"/>
</dbReference>
<feature type="transmembrane region" description="Helical" evidence="5">
    <location>
        <begin position="344"/>
        <end position="364"/>
    </location>
</feature>
<dbReference type="GO" id="GO:0016874">
    <property type="term" value="F:ligase activity"/>
    <property type="evidence" value="ECO:0007669"/>
    <property type="project" value="UniProtKB-KW"/>
</dbReference>
<evidence type="ECO:0000313" key="8">
    <source>
        <dbReference type="EMBL" id="QJA04849.1"/>
    </source>
</evidence>
<feature type="transmembrane region" description="Helical" evidence="5">
    <location>
        <begin position="113"/>
        <end position="131"/>
    </location>
</feature>
<evidence type="ECO:0000256" key="3">
    <source>
        <dbReference type="ARBA" id="ARBA00022989"/>
    </source>
</evidence>
<evidence type="ECO:0000259" key="6">
    <source>
        <dbReference type="Pfam" id="PF04932"/>
    </source>
</evidence>
<feature type="domain" description="O-antigen ligase-related" evidence="6">
    <location>
        <begin position="197"/>
        <end position="324"/>
    </location>
</feature>
<feature type="transmembrane region" description="Helical" evidence="5">
    <location>
        <begin position="231"/>
        <end position="250"/>
    </location>
</feature>
<feature type="transmembrane region" description="Helical" evidence="5">
    <location>
        <begin position="164"/>
        <end position="180"/>
    </location>
</feature>
<organism evidence="7 9">
    <name type="scientific">Clostridium innocuum</name>
    <dbReference type="NCBI Taxonomy" id="1522"/>
    <lineage>
        <taxon>Bacteria</taxon>
        <taxon>Bacillati</taxon>
        <taxon>Bacillota</taxon>
        <taxon>Clostridia</taxon>
        <taxon>Eubacteriales</taxon>
        <taxon>Clostridiaceae</taxon>
        <taxon>Clostridium</taxon>
    </lineage>
</organism>
<protein>
    <submittedName>
        <fullName evidence="8">O-antigen ligase family protein</fullName>
    </submittedName>
    <submittedName>
        <fullName evidence="7">Polymerase</fullName>
    </submittedName>
</protein>
<dbReference type="Pfam" id="PF04932">
    <property type="entry name" value="Wzy_C"/>
    <property type="match status" value="1"/>
</dbReference>
<dbReference type="PANTHER" id="PTHR37422:SF20">
    <property type="entry name" value="O-ANTIGEN POLYMERASE"/>
    <property type="match status" value="1"/>
</dbReference>
<proteinExistence type="predicted"/>